<name>A0A934SG25_9BACT</name>
<evidence type="ECO:0000313" key="2">
    <source>
        <dbReference type="Proteomes" id="UP000603141"/>
    </source>
</evidence>
<proteinExistence type="predicted"/>
<gene>
    <name evidence="1" type="ORF">JIN85_19055</name>
</gene>
<comment type="caution">
    <text evidence="1">The sequence shown here is derived from an EMBL/GenBank/DDBJ whole genome shotgun (WGS) entry which is preliminary data.</text>
</comment>
<organism evidence="1 2">
    <name type="scientific">Luteolibacter pohnpeiensis</name>
    <dbReference type="NCBI Taxonomy" id="454153"/>
    <lineage>
        <taxon>Bacteria</taxon>
        <taxon>Pseudomonadati</taxon>
        <taxon>Verrucomicrobiota</taxon>
        <taxon>Verrucomicrobiia</taxon>
        <taxon>Verrucomicrobiales</taxon>
        <taxon>Verrucomicrobiaceae</taxon>
        <taxon>Luteolibacter</taxon>
    </lineage>
</organism>
<dbReference type="EMBL" id="JAENIJ010000055">
    <property type="protein sequence ID" value="MBK1884523.1"/>
    <property type="molecule type" value="Genomic_DNA"/>
</dbReference>
<sequence length="100" mass="11519">MPEITVEHVHAKSIIRKLEEKSIPFKTTSDSSKARYAMPTNQRAGTFGMGVTTTISVRHENAAIFDEICMEVLKVRIEQEVPPGRSIREWWPFRLFSKKD</sequence>
<dbReference type="AlphaFoldDB" id="A0A934SG25"/>
<accession>A0A934SG25</accession>
<protein>
    <submittedName>
        <fullName evidence="1">Uncharacterized protein</fullName>
    </submittedName>
</protein>
<dbReference type="Proteomes" id="UP000603141">
    <property type="component" value="Unassembled WGS sequence"/>
</dbReference>
<keyword evidence="2" id="KW-1185">Reference proteome</keyword>
<dbReference type="RefSeq" id="WP_200273795.1">
    <property type="nucleotide sequence ID" value="NZ_JAENIJ010000055.1"/>
</dbReference>
<evidence type="ECO:0000313" key="1">
    <source>
        <dbReference type="EMBL" id="MBK1884523.1"/>
    </source>
</evidence>
<reference evidence="1" key="1">
    <citation type="submission" date="2021-01" db="EMBL/GenBank/DDBJ databases">
        <title>Modified the classification status of verrucomicrobia.</title>
        <authorList>
            <person name="Feng X."/>
        </authorList>
    </citation>
    <scope>NUCLEOTIDE SEQUENCE</scope>
    <source>
        <strain evidence="1">KCTC 22041</strain>
    </source>
</reference>